<dbReference type="Proteomes" id="UP000196125">
    <property type="component" value="Unassembled WGS sequence"/>
</dbReference>
<gene>
    <name evidence="1" type="ORF">VIM7927_03085</name>
</gene>
<dbReference type="EMBL" id="FXXI01000006">
    <property type="protein sequence ID" value="SMS01779.1"/>
    <property type="molecule type" value="Genomic_DNA"/>
</dbReference>
<reference evidence="1 2" key="1">
    <citation type="submission" date="2017-05" db="EMBL/GenBank/DDBJ databases">
        <authorList>
            <person name="Song R."/>
            <person name="Chenine A.L."/>
            <person name="Ruprecht R.M."/>
        </authorList>
    </citation>
    <scope>NUCLEOTIDE SEQUENCE [LARGE SCALE GENOMIC DNA]</scope>
    <source>
        <strain evidence="1 2">CECT 7927</strain>
    </source>
</reference>
<sequence length="136" mass="15117">MEVNQIHLLRCQPLPDNLCETTRKITPHQVLEKYEISPYCTRFSAPSLANIPDCAYSDAVPIKFGAGIETPPKTNAYQKAGIVLIVALVRPDYGELTRQHMLAVSFGGSLNLVQFTTQRLRPLGGEIYNPTNSLIF</sequence>
<evidence type="ECO:0000313" key="1">
    <source>
        <dbReference type="EMBL" id="SMS01779.1"/>
    </source>
</evidence>
<organism evidence="1 2">
    <name type="scientific">Vibrio mangrovi</name>
    <dbReference type="NCBI Taxonomy" id="474394"/>
    <lineage>
        <taxon>Bacteria</taxon>
        <taxon>Pseudomonadati</taxon>
        <taxon>Pseudomonadota</taxon>
        <taxon>Gammaproteobacteria</taxon>
        <taxon>Vibrionales</taxon>
        <taxon>Vibrionaceae</taxon>
        <taxon>Vibrio</taxon>
    </lineage>
</organism>
<accession>A0A1Y6IVV6</accession>
<name>A0A1Y6IVV6_9VIBR</name>
<evidence type="ECO:0000313" key="2">
    <source>
        <dbReference type="Proteomes" id="UP000196125"/>
    </source>
</evidence>
<protein>
    <submittedName>
        <fullName evidence="1">Uncharacterized protein</fullName>
    </submittedName>
</protein>
<proteinExistence type="predicted"/>
<dbReference type="AlphaFoldDB" id="A0A1Y6IVV6"/>